<organism evidence="2 3">
    <name type="scientific">Methanimicrococcus hacksteinii</name>
    <dbReference type="NCBI Taxonomy" id="3028293"/>
    <lineage>
        <taxon>Archaea</taxon>
        <taxon>Methanobacteriati</taxon>
        <taxon>Methanobacteriota</taxon>
        <taxon>Stenosarchaea group</taxon>
        <taxon>Methanomicrobia</taxon>
        <taxon>Methanosarcinales</taxon>
        <taxon>Methanosarcinaceae</taxon>
        <taxon>Methanimicrococcus</taxon>
    </lineage>
</organism>
<feature type="domain" description="Damage-control phosphatase ARMT1-like metal-binding" evidence="1">
    <location>
        <begin position="222"/>
        <end position="324"/>
    </location>
</feature>
<evidence type="ECO:0000313" key="2">
    <source>
        <dbReference type="EMBL" id="MDV0444698.1"/>
    </source>
</evidence>
<dbReference type="Pfam" id="PF01937">
    <property type="entry name" value="ARMT1-like_dom"/>
    <property type="match status" value="2"/>
</dbReference>
<sequence>MKINPRCTYCLLSRVHYQCNLATDDADLINEVMKECISALNDAYDPSETSTHVGTAVHRRCFEVLGNHDPYKETKEINNQTALELLPEIQKMIYGENEKGETYTAENSPRPIEEVFEKAVLAAVIGNYFDFGIMGIDASDDGFRQKFVSYFEKGLDINDTKEMMNLLQNVVYITDNCGEIVYDREVLKVIKRIQQVQYENKSEIQEGSKNEKTAGSNAAPPELTLIVRGAPILTDATMKDAEEFEMSATADKILTTGSNAIGVILKETPPETIRAMENATLIISKGMANYESLSDEKSMRPIAFLLRTKCEAVADSLGVALGESIAKLEIQ</sequence>
<name>A0ABU3VMS6_9EURY</name>
<reference evidence="2 3" key="1">
    <citation type="submission" date="2023-06" db="EMBL/GenBank/DDBJ databases">
        <title>Genome sequence of Methanimicrococcus sp. At1.</title>
        <authorList>
            <person name="Protasov E."/>
            <person name="Platt K."/>
            <person name="Poehlein A."/>
            <person name="Daniel R."/>
            <person name="Brune A."/>
        </authorList>
    </citation>
    <scope>NUCLEOTIDE SEQUENCE [LARGE SCALE GENOMIC DNA]</scope>
    <source>
        <strain evidence="2 3">At1</strain>
    </source>
</reference>
<dbReference type="InterPro" id="IPR014444">
    <property type="entry name" value="PH1575-like"/>
</dbReference>
<comment type="caution">
    <text evidence="2">The sequence shown here is derived from an EMBL/GenBank/DDBJ whole genome shotgun (WGS) entry which is preliminary data.</text>
</comment>
<accession>A0ABU3VMS6</accession>
<evidence type="ECO:0000259" key="1">
    <source>
        <dbReference type="Pfam" id="PF01937"/>
    </source>
</evidence>
<dbReference type="SUPFAM" id="SSF111321">
    <property type="entry name" value="AF1104-like"/>
    <property type="match status" value="1"/>
</dbReference>
<dbReference type="Proteomes" id="UP001272052">
    <property type="component" value="Unassembled WGS sequence"/>
</dbReference>
<gene>
    <name evidence="2" type="ORF">MmiAt1_02330</name>
</gene>
<dbReference type="EMBL" id="JAWDKC010000007">
    <property type="protein sequence ID" value="MDV0444698.1"/>
    <property type="molecule type" value="Genomic_DNA"/>
</dbReference>
<dbReference type="InterPro" id="IPR036075">
    <property type="entry name" value="ARMT-1-like_metal-bd_sf"/>
</dbReference>
<dbReference type="PIRSF" id="PIRSF006593">
    <property type="entry name" value="UCP006593"/>
    <property type="match status" value="1"/>
</dbReference>
<dbReference type="Gene3D" id="1.10.285.20">
    <property type="entry name" value="Uncharacterised protein PF01937, DUF89, domain 2"/>
    <property type="match status" value="1"/>
</dbReference>
<proteinExistence type="predicted"/>
<protein>
    <recommendedName>
        <fullName evidence="1">Damage-control phosphatase ARMT1-like metal-binding domain-containing protein</fullName>
    </recommendedName>
</protein>
<dbReference type="InterPro" id="IPR002791">
    <property type="entry name" value="ARMT1-like_metal-bd"/>
</dbReference>
<dbReference type="RefSeq" id="WP_318785101.1">
    <property type="nucleotide sequence ID" value="NZ_JAWDKC010000007.1"/>
</dbReference>
<dbReference type="Gene3D" id="3.40.50.10880">
    <property type="entry name" value="Uncharacterised protein PF01937, DUF89, domain 3"/>
    <property type="match status" value="1"/>
</dbReference>
<feature type="domain" description="Damage-control phosphatase ARMT1-like metal-binding" evidence="1">
    <location>
        <begin position="4"/>
        <end position="192"/>
    </location>
</feature>
<dbReference type="Gene3D" id="1.10.8.380">
    <property type="entry name" value="Uncharacterised protein PF01937, DUF89, domain 1"/>
    <property type="match status" value="1"/>
</dbReference>
<keyword evidence="3" id="KW-1185">Reference proteome</keyword>
<evidence type="ECO:0000313" key="3">
    <source>
        <dbReference type="Proteomes" id="UP001272052"/>
    </source>
</evidence>